<feature type="domain" description="N-acetyltransferase" evidence="4">
    <location>
        <begin position="1"/>
        <end position="133"/>
    </location>
</feature>
<dbReference type="EC" id="2.3.1.266" evidence="3"/>
<keyword evidence="2" id="KW-0012">Acyltransferase</keyword>
<dbReference type="Pfam" id="PF00583">
    <property type="entry name" value="Acetyltransf_1"/>
    <property type="match status" value="1"/>
</dbReference>
<dbReference type="InterPro" id="IPR000182">
    <property type="entry name" value="GNAT_dom"/>
</dbReference>
<evidence type="ECO:0000313" key="5">
    <source>
        <dbReference type="EMBL" id="MBC9247332.1"/>
    </source>
</evidence>
<gene>
    <name evidence="5" type="primary">rimI</name>
    <name evidence="5" type="ORF">H4P12_11565</name>
</gene>
<dbReference type="EMBL" id="JACOQL010000003">
    <property type="protein sequence ID" value="MBC9247332.1"/>
    <property type="molecule type" value="Genomic_DNA"/>
</dbReference>
<evidence type="ECO:0000256" key="1">
    <source>
        <dbReference type="ARBA" id="ARBA00022679"/>
    </source>
</evidence>
<comment type="subcellular location">
    <subcellularLocation>
        <location evidence="3">Cytoplasm</location>
    </subcellularLocation>
</comment>
<keyword evidence="5" id="KW-0687">Ribonucleoprotein</keyword>
<evidence type="ECO:0000256" key="2">
    <source>
        <dbReference type="ARBA" id="ARBA00023315"/>
    </source>
</evidence>
<dbReference type="RefSeq" id="WP_187793820.1">
    <property type="nucleotide sequence ID" value="NZ_JACOQL010000003.1"/>
</dbReference>
<dbReference type="GO" id="GO:0005737">
    <property type="term" value="C:cytoplasm"/>
    <property type="evidence" value="ECO:0007669"/>
    <property type="project" value="UniProtKB-SubCell"/>
</dbReference>
<evidence type="ECO:0000259" key="4">
    <source>
        <dbReference type="PROSITE" id="PS51186"/>
    </source>
</evidence>
<dbReference type="GO" id="GO:0008999">
    <property type="term" value="F:protein-N-terminal-alanine acetyltransferase activity"/>
    <property type="evidence" value="ECO:0007669"/>
    <property type="project" value="UniProtKB-EC"/>
</dbReference>
<dbReference type="GO" id="GO:0005840">
    <property type="term" value="C:ribosome"/>
    <property type="evidence" value="ECO:0007669"/>
    <property type="project" value="UniProtKB-KW"/>
</dbReference>
<keyword evidence="3" id="KW-0963">Cytoplasm</keyword>
<keyword evidence="1" id="KW-0808">Transferase</keyword>
<dbReference type="Proteomes" id="UP000608594">
    <property type="component" value="Unassembled WGS sequence"/>
</dbReference>
<proteinExistence type="inferred from homology"/>
<name>A0A926GI00_9RHOB</name>
<dbReference type="PANTHER" id="PTHR43877">
    <property type="entry name" value="AMINOALKYLPHOSPHONATE N-ACETYLTRANSFERASE-RELATED-RELATED"/>
    <property type="match status" value="1"/>
</dbReference>
<evidence type="ECO:0000256" key="3">
    <source>
        <dbReference type="RuleBase" id="RU363094"/>
    </source>
</evidence>
<dbReference type="NCBIfam" id="TIGR01575">
    <property type="entry name" value="rimI"/>
    <property type="match status" value="1"/>
</dbReference>
<comment type="caution">
    <text evidence="5">The sequence shown here is derived from an EMBL/GenBank/DDBJ whole genome shotgun (WGS) entry which is preliminary data.</text>
</comment>
<evidence type="ECO:0000313" key="6">
    <source>
        <dbReference type="Proteomes" id="UP000608594"/>
    </source>
</evidence>
<protein>
    <recommendedName>
        <fullName evidence="3">[Ribosomal protein bS18]-alanine N-acetyltransferase</fullName>
        <ecNumber evidence="3">2.3.1.266</ecNumber>
    </recommendedName>
</protein>
<organism evidence="5 6">
    <name type="scientific">Paracoccus amoyensis</name>
    <dbReference type="NCBI Taxonomy" id="2760093"/>
    <lineage>
        <taxon>Bacteria</taxon>
        <taxon>Pseudomonadati</taxon>
        <taxon>Pseudomonadota</taxon>
        <taxon>Alphaproteobacteria</taxon>
        <taxon>Rhodobacterales</taxon>
        <taxon>Paracoccaceae</taxon>
        <taxon>Paracoccus</taxon>
    </lineage>
</organism>
<dbReference type="Gene3D" id="3.40.630.30">
    <property type="match status" value="1"/>
</dbReference>
<dbReference type="InterPro" id="IPR050832">
    <property type="entry name" value="Bact_Acetyltransf"/>
</dbReference>
<keyword evidence="5" id="KW-0689">Ribosomal protein</keyword>
<comment type="function">
    <text evidence="3">Acetylates the N-terminal alanine of ribosomal protein bS18.</text>
</comment>
<comment type="catalytic activity">
    <reaction evidence="3">
        <text>N-terminal L-alanyl-[ribosomal protein bS18] + acetyl-CoA = N-terminal N(alpha)-acetyl-L-alanyl-[ribosomal protein bS18] + CoA + H(+)</text>
        <dbReference type="Rhea" id="RHEA:43756"/>
        <dbReference type="Rhea" id="RHEA-COMP:10676"/>
        <dbReference type="Rhea" id="RHEA-COMP:10677"/>
        <dbReference type="ChEBI" id="CHEBI:15378"/>
        <dbReference type="ChEBI" id="CHEBI:57287"/>
        <dbReference type="ChEBI" id="CHEBI:57288"/>
        <dbReference type="ChEBI" id="CHEBI:64718"/>
        <dbReference type="ChEBI" id="CHEBI:83683"/>
        <dbReference type="EC" id="2.3.1.266"/>
    </reaction>
</comment>
<dbReference type="AlphaFoldDB" id="A0A926GI00"/>
<comment type="similarity">
    <text evidence="3">Belongs to the acetyltransferase family. RimI subfamily.</text>
</comment>
<dbReference type="CDD" id="cd04301">
    <property type="entry name" value="NAT_SF"/>
    <property type="match status" value="1"/>
</dbReference>
<dbReference type="PROSITE" id="PS51186">
    <property type="entry name" value="GNAT"/>
    <property type="match status" value="1"/>
</dbReference>
<dbReference type="InterPro" id="IPR006464">
    <property type="entry name" value="AcTrfase_RimI/Ard1"/>
</dbReference>
<sequence length="136" mass="14830">MTPVELARLHAACFTTPRPWSEADFASILTTTGAFLLTRPAGFLIGRVVADEAELLTVAVTPNARRTGTGRALMMEFDAASRDRGAATAFLEVAANNDPALALYRATGWQQIGQRRRYYGPDLDAIIMQLSFRPAE</sequence>
<dbReference type="SUPFAM" id="SSF55729">
    <property type="entry name" value="Acyl-CoA N-acyltransferases (Nat)"/>
    <property type="match status" value="1"/>
</dbReference>
<dbReference type="PANTHER" id="PTHR43877:SF2">
    <property type="entry name" value="AMINOALKYLPHOSPHONATE N-ACETYLTRANSFERASE-RELATED"/>
    <property type="match status" value="1"/>
</dbReference>
<dbReference type="InterPro" id="IPR016181">
    <property type="entry name" value="Acyl_CoA_acyltransferase"/>
</dbReference>
<accession>A0A926GI00</accession>
<keyword evidence="6" id="KW-1185">Reference proteome</keyword>
<reference evidence="5" key="1">
    <citation type="submission" date="2020-08" db="EMBL/GenBank/DDBJ databases">
        <title>Paracoccus amoyensis sp. nov., isolated from the surface seawater at coast of Xiamen, Fujian.</title>
        <authorList>
            <person name="Lyu L."/>
        </authorList>
    </citation>
    <scope>NUCLEOTIDE SEQUENCE</scope>
    <source>
        <strain evidence="5">11-3</strain>
    </source>
</reference>